<dbReference type="PANTHER" id="PTHR30482:SF17">
    <property type="entry name" value="ABC TRANSPORTER ATP-BINDING PROTEIN"/>
    <property type="match status" value="1"/>
</dbReference>
<dbReference type="OrthoDB" id="7917346at2"/>
<dbReference type="RefSeq" id="WP_146987807.1">
    <property type="nucleotide sequence ID" value="NZ_VITY01000007.1"/>
</dbReference>
<accession>A0A560LN95</accession>
<dbReference type="Pfam" id="PF02653">
    <property type="entry name" value="BPD_transp_2"/>
    <property type="match status" value="1"/>
</dbReference>
<evidence type="ECO:0000256" key="6">
    <source>
        <dbReference type="SAM" id="Phobius"/>
    </source>
</evidence>
<evidence type="ECO:0000256" key="1">
    <source>
        <dbReference type="ARBA" id="ARBA00004651"/>
    </source>
</evidence>
<evidence type="ECO:0000256" key="5">
    <source>
        <dbReference type="ARBA" id="ARBA00023136"/>
    </source>
</evidence>
<dbReference type="EMBL" id="VITY01000007">
    <property type="protein sequence ID" value="TWB96981.1"/>
    <property type="molecule type" value="Genomic_DNA"/>
</dbReference>
<feature type="transmembrane region" description="Helical" evidence="6">
    <location>
        <begin position="48"/>
        <end position="73"/>
    </location>
</feature>
<dbReference type="InterPro" id="IPR001851">
    <property type="entry name" value="ABC_transp_permease"/>
</dbReference>
<name>A0A560LN95_9BRAD</name>
<feature type="transmembrane region" description="Helical" evidence="6">
    <location>
        <begin position="22"/>
        <end position="41"/>
    </location>
</feature>
<dbReference type="PANTHER" id="PTHR30482">
    <property type="entry name" value="HIGH-AFFINITY BRANCHED-CHAIN AMINO ACID TRANSPORT SYSTEM PERMEASE"/>
    <property type="match status" value="1"/>
</dbReference>
<dbReference type="InterPro" id="IPR043428">
    <property type="entry name" value="LivM-like"/>
</dbReference>
<dbReference type="AlphaFoldDB" id="A0A560LN95"/>
<gene>
    <name evidence="7" type="ORF">FBZ93_107227</name>
</gene>
<dbReference type="Proteomes" id="UP000321304">
    <property type="component" value="Unassembled WGS sequence"/>
</dbReference>
<evidence type="ECO:0000313" key="8">
    <source>
        <dbReference type="Proteomes" id="UP000321304"/>
    </source>
</evidence>
<keyword evidence="2" id="KW-1003">Cell membrane</keyword>
<dbReference type="GO" id="GO:0005886">
    <property type="term" value="C:plasma membrane"/>
    <property type="evidence" value="ECO:0007669"/>
    <property type="project" value="UniProtKB-SubCell"/>
</dbReference>
<organism evidence="7 8">
    <name type="scientific">Bradyrhizobium macuxiense</name>
    <dbReference type="NCBI Taxonomy" id="1755647"/>
    <lineage>
        <taxon>Bacteria</taxon>
        <taxon>Pseudomonadati</taxon>
        <taxon>Pseudomonadota</taxon>
        <taxon>Alphaproteobacteria</taxon>
        <taxon>Hyphomicrobiales</taxon>
        <taxon>Nitrobacteraceae</taxon>
        <taxon>Bradyrhizobium</taxon>
    </lineage>
</organism>
<keyword evidence="8" id="KW-1185">Reference proteome</keyword>
<feature type="transmembrane region" description="Helical" evidence="6">
    <location>
        <begin position="93"/>
        <end position="115"/>
    </location>
</feature>
<keyword evidence="5 6" id="KW-0472">Membrane</keyword>
<proteinExistence type="predicted"/>
<dbReference type="CDD" id="cd06581">
    <property type="entry name" value="TM_PBP1_LivM_like"/>
    <property type="match status" value="1"/>
</dbReference>
<comment type="caution">
    <text evidence="7">The sequence shown here is derived from an EMBL/GenBank/DDBJ whole genome shotgun (WGS) entry which is preliminary data.</text>
</comment>
<evidence type="ECO:0000256" key="4">
    <source>
        <dbReference type="ARBA" id="ARBA00022989"/>
    </source>
</evidence>
<keyword evidence="3 6" id="KW-0812">Transmembrane</keyword>
<sequence>MSALSDVSTHAMASARWRISEVAFWVLALACAFLFPSRYLIMTDIVRLGLFALSLDLILGYAGIVSLGHAAFFGVGAYSAGLLALHGIINEPVIALVAAGLVAAVLGFLTSFLVIRGVDLTRLMVTLGIALLLEALAERFSDITGGTDGLQGIEMQPILGLFTFDMFGKTGFFYSLIVLFTLFLLARRVVHSPFGLSLRAIKNNPLRAAAIGVPVNRRLIAIYTLAAFYAGIAGALFTQTTALASLDVFAFERSADLMLVLVIGGTGYLYGGLIGAVVFKMLQELFQSITPQYWLFWIGLVLVVIVMVGRARIHRWVLFVPNLIIRQFAGRKAAVAVPESDVS</sequence>
<keyword evidence="4 6" id="KW-1133">Transmembrane helix</keyword>
<protein>
    <submittedName>
        <fullName evidence="7">Amino acid/amide ABC transporter membrane protein 2 (HAAT family)</fullName>
    </submittedName>
</protein>
<evidence type="ECO:0000313" key="7">
    <source>
        <dbReference type="EMBL" id="TWB96981.1"/>
    </source>
</evidence>
<feature type="transmembrane region" description="Helical" evidence="6">
    <location>
        <begin position="257"/>
        <end position="282"/>
    </location>
</feature>
<feature type="transmembrane region" description="Helical" evidence="6">
    <location>
        <begin position="219"/>
        <end position="237"/>
    </location>
</feature>
<feature type="transmembrane region" description="Helical" evidence="6">
    <location>
        <begin position="171"/>
        <end position="190"/>
    </location>
</feature>
<evidence type="ECO:0000256" key="3">
    <source>
        <dbReference type="ARBA" id="ARBA00022692"/>
    </source>
</evidence>
<feature type="transmembrane region" description="Helical" evidence="6">
    <location>
        <begin position="294"/>
        <end position="313"/>
    </location>
</feature>
<dbReference type="GO" id="GO:0015658">
    <property type="term" value="F:branched-chain amino acid transmembrane transporter activity"/>
    <property type="evidence" value="ECO:0007669"/>
    <property type="project" value="InterPro"/>
</dbReference>
<evidence type="ECO:0000256" key="2">
    <source>
        <dbReference type="ARBA" id="ARBA00022475"/>
    </source>
</evidence>
<dbReference type="STRING" id="1755647.AS156_31105"/>
<reference evidence="7 8" key="1">
    <citation type="submission" date="2019-06" db="EMBL/GenBank/DDBJ databases">
        <title>Genomic Encyclopedia of Type Strains, Phase IV (KMG-V): Genome sequencing to study the core and pangenomes of soil and plant-associated prokaryotes.</title>
        <authorList>
            <person name="Whitman W."/>
        </authorList>
    </citation>
    <scope>NUCLEOTIDE SEQUENCE [LARGE SCALE GENOMIC DNA]</scope>
    <source>
        <strain evidence="7 8">BR 10355</strain>
    </source>
</reference>
<comment type="subcellular location">
    <subcellularLocation>
        <location evidence="1">Cell membrane</location>
        <topology evidence="1">Multi-pass membrane protein</topology>
    </subcellularLocation>
</comment>